<organism evidence="1 2">
    <name type="scientific">Corynebacterium vitaeruminis DSM 20294</name>
    <dbReference type="NCBI Taxonomy" id="1224164"/>
    <lineage>
        <taxon>Bacteria</taxon>
        <taxon>Bacillati</taxon>
        <taxon>Actinomycetota</taxon>
        <taxon>Actinomycetes</taxon>
        <taxon>Mycobacteriales</taxon>
        <taxon>Corynebacteriaceae</taxon>
        <taxon>Corynebacterium</taxon>
    </lineage>
</organism>
<dbReference type="AlphaFoldDB" id="W5Y267"/>
<dbReference type="STRING" id="1224164.B843_09610"/>
<gene>
    <name evidence="1" type="ORF">B843_09610</name>
</gene>
<evidence type="ECO:0000313" key="2">
    <source>
        <dbReference type="Proteomes" id="UP000019222"/>
    </source>
</evidence>
<proteinExistence type="predicted"/>
<keyword evidence="2" id="KW-1185">Reference proteome</keyword>
<dbReference type="KEGG" id="cvt:B843_09610"/>
<name>W5Y267_9CORY</name>
<evidence type="ECO:0000313" key="1">
    <source>
        <dbReference type="EMBL" id="AHI23307.1"/>
    </source>
</evidence>
<dbReference type="eggNOG" id="COG4842">
    <property type="taxonomic scope" value="Bacteria"/>
</dbReference>
<dbReference type="PATRIC" id="fig|1224164.3.peg.1941"/>
<dbReference type="Proteomes" id="UP000019222">
    <property type="component" value="Chromosome"/>
</dbReference>
<dbReference type="RefSeq" id="WP_025253318.1">
    <property type="nucleotide sequence ID" value="NZ_CP004353.1"/>
</dbReference>
<dbReference type="HOGENOM" id="CLU_031867_1_0_11"/>
<reference evidence="1 2" key="1">
    <citation type="submission" date="2013-02" db="EMBL/GenBank/DDBJ databases">
        <title>The complete genome sequence of Corynebacterium vitaeruminis DSM 20294.</title>
        <authorList>
            <person name="Ruckert C."/>
            <person name="Albersmeier A."/>
            <person name="Kalinowski J."/>
        </authorList>
    </citation>
    <scope>NUCLEOTIDE SEQUENCE [LARGE SCALE GENOMIC DNA]</scope>
    <source>
        <strain evidence="2">ATCC 10234</strain>
    </source>
</reference>
<protein>
    <submittedName>
        <fullName evidence="1">Uncharacterized protein</fullName>
    </submittedName>
</protein>
<accession>W5Y267</accession>
<dbReference type="EMBL" id="CP004353">
    <property type="protein sequence ID" value="AHI23307.1"/>
    <property type="molecule type" value="Genomic_DNA"/>
</dbReference>
<sequence>MNVIAIPDSLIDANKLIDGEIEGSNWAAGISRNKTIASDYSTIAGIDQLGTNHGAVLNGGVGSASEVLSSFSEQVNWLNEALQATNAALSDQNSYMARGMDIADEGGATGENSVVFPARPEPRYQDFSFPVPLVMKASSLAELNTALMSTKIGDASAAASQWRSLGEKLSEIAGKLREAASSIASNNRGEVFDRAVEKINEVASHGEAFAANAQVFAGTLNGMMARNAQLIGPVMSATGIVAAIQDPIEKKAVEEAYLMKFQATLQTHAEAAVPPITNLMSNASVNAAGGAGVDVGMSDIAGRGRLSTAGLQAGAMESVGTGAQASGGGQFGAVENNAAQLAGINPDGLATHAATVGNAPVAASPSIAGTVTPMGGAGLGGGLGTGTGAGGVGDVHSPYGMGIAGTGVTNGRGATGAGSRAGIGGRMGASAPGAGGLVGRGTAGAGGTGMIGGAKGMGAGLGQASPGVASAVGTPAGGAKTGAAMSAARGTGTMMGGMPVGGAADERQKKGKVRRVTTGIESEGNVKALIGDRAPVVPGVIGSWIRD</sequence>